<keyword evidence="4" id="KW-0547">Nucleotide-binding</keyword>
<dbReference type="InterPro" id="IPR011009">
    <property type="entry name" value="Kinase-like_dom_sf"/>
</dbReference>
<dbReference type="InterPro" id="IPR000719">
    <property type="entry name" value="Prot_kinase_dom"/>
</dbReference>
<dbReference type="EC" id="2.7.11.1" evidence="1"/>
<dbReference type="Pfam" id="PF00069">
    <property type="entry name" value="Pkinase"/>
    <property type="match status" value="1"/>
</dbReference>
<evidence type="ECO:0000256" key="8">
    <source>
        <dbReference type="ARBA" id="ARBA00048679"/>
    </source>
</evidence>
<reference evidence="10" key="1">
    <citation type="submission" date="2023-06" db="EMBL/GenBank/DDBJ databases">
        <title>Genome-scale phylogeny and comparative genomics of the fungal order Sordariales.</title>
        <authorList>
            <consortium name="Lawrence Berkeley National Laboratory"/>
            <person name="Hensen N."/>
            <person name="Bonometti L."/>
            <person name="Westerberg I."/>
            <person name="Brannstrom I.O."/>
            <person name="Guillou S."/>
            <person name="Cros-Aarteil S."/>
            <person name="Calhoun S."/>
            <person name="Haridas S."/>
            <person name="Kuo A."/>
            <person name="Mondo S."/>
            <person name="Pangilinan J."/>
            <person name="Riley R."/>
            <person name="Labutti K."/>
            <person name="Andreopoulos B."/>
            <person name="Lipzen A."/>
            <person name="Chen C."/>
            <person name="Yanf M."/>
            <person name="Daum C."/>
            <person name="Ng V."/>
            <person name="Clum A."/>
            <person name="Steindorff A."/>
            <person name="Ohm R."/>
            <person name="Martin F."/>
            <person name="Silar P."/>
            <person name="Natvig D."/>
            <person name="Lalanne C."/>
            <person name="Gautier V."/>
            <person name="Ament-Velasquez S.L."/>
            <person name="Kruys A."/>
            <person name="Hutchinson M.I."/>
            <person name="Powell A.J."/>
            <person name="Barry K."/>
            <person name="Miller A.N."/>
            <person name="Grigoriev I.V."/>
            <person name="Debuchy R."/>
            <person name="Gladieux P."/>
            <person name="Thoren M.H."/>
            <person name="Johannesson H."/>
        </authorList>
    </citation>
    <scope>NUCLEOTIDE SEQUENCE</scope>
    <source>
        <strain evidence="10">8032-3</strain>
    </source>
</reference>
<keyword evidence="2" id="KW-0723">Serine/threonine-protein kinase</keyword>
<keyword evidence="6" id="KW-0067">ATP-binding</keyword>
<organism evidence="10 11">
    <name type="scientific">Phialemonium atrogriseum</name>
    <dbReference type="NCBI Taxonomy" id="1093897"/>
    <lineage>
        <taxon>Eukaryota</taxon>
        <taxon>Fungi</taxon>
        <taxon>Dikarya</taxon>
        <taxon>Ascomycota</taxon>
        <taxon>Pezizomycotina</taxon>
        <taxon>Sordariomycetes</taxon>
        <taxon>Sordariomycetidae</taxon>
        <taxon>Cephalothecales</taxon>
        <taxon>Cephalothecaceae</taxon>
        <taxon>Phialemonium</taxon>
    </lineage>
</organism>
<keyword evidence="3" id="KW-0808">Transferase</keyword>
<evidence type="ECO:0000256" key="7">
    <source>
        <dbReference type="ARBA" id="ARBA00047899"/>
    </source>
</evidence>
<name>A0AAJ0C4U8_9PEZI</name>
<accession>A0AAJ0C4U8</accession>
<evidence type="ECO:0000256" key="6">
    <source>
        <dbReference type="ARBA" id="ARBA00022840"/>
    </source>
</evidence>
<dbReference type="GO" id="GO:0004674">
    <property type="term" value="F:protein serine/threonine kinase activity"/>
    <property type="evidence" value="ECO:0007669"/>
    <property type="project" value="UniProtKB-KW"/>
</dbReference>
<protein>
    <recommendedName>
        <fullName evidence="1">non-specific serine/threonine protein kinase</fullName>
        <ecNumber evidence="1">2.7.11.1</ecNumber>
    </recommendedName>
</protein>
<evidence type="ECO:0000256" key="2">
    <source>
        <dbReference type="ARBA" id="ARBA00022527"/>
    </source>
</evidence>
<dbReference type="RefSeq" id="XP_060286397.1">
    <property type="nucleotide sequence ID" value="XM_060423519.1"/>
</dbReference>
<comment type="caution">
    <text evidence="10">The sequence shown here is derived from an EMBL/GenBank/DDBJ whole genome shotgun (WGS) entry which is preliminary data.</text>
</comment>
<dbReference type="InterPro" id="IPR050660">
    <property type="entry name" value="NEK_Ser/Thr_kinase"/>
</dbReference>
<evidence type="ECO:0000313" key="11">
    <source>
        <dbReference type="Proteomes" id="UP001244011"/>
    </source>
</evidence>
<comment type="catalytic activity">
    <reaction evidence="7">
        <text>L-threonyl-[protein] + ATP = O-phospho-L-threonyl-[protein] + ADP + H(+)</text>
        <dbReference type="Rhea" id="RHEA:46608"/>
        <dbReference type="Rhea" id="RHEA-COMP:11060"/>
        <dbReference type="Rhea" id="RHEA-COMP:11605"/>
        <dbReference type="ChEBI" id="CHEBI:15378"/>
        <dbReference type="ChEBI" id="CHEBI:30013"/>
        <dbReference type="ChEBI" id="CHEBI:30616"/>
        <dbReference type="ChEBI" id="CHEBI:61977"/>
        <dbReference type="ChEBI" id="CHEBI:456216"/>
        <dbReference type="EC" id="2.7.11.1"/>
    </reaction>
</comment>
<dbReference type="PANTHER" id="PTHR43671">
    <property type="entry name" value="SERINE/THREONINE-PROTEIN KINASE NEK"/>
    <property type="match status" value="1"/>
</dbReference>
<evidence type="ECO:0000256" key="1">
    <source>
        <dbReference type="ARBA" id="ARBA00012513"/>
    </source>
</evidence>
<proteinExistence type="predicted"/>
<dbReference type="GeneID" id="85306706"/>
<evidence type="ECO:0000313" key="10">
    <source>
        <dbReference type="EMBL" id="KAK1770184.1"/>
    </source>
</evidence>
<dbReference type="Proteomes" id="UP001244011">
    <property type="component" value="Unassembled WGS sequence"/>
</dbReference>
<evidence type="ECO:0000256" key="5">
    <source>
        <dbReference type="ARBA" id="ARBA00022777"/>
    </source>
</evidence>
<comment type="catalytic activity">
    <reaction evidence="8">
        <text>L-seryl-[protein] + ATP = O-phospho-L-seryl-[protein] + ADP + H(+)</text>
        <dbReference type="Rhea" id="RHEA:17989"/>
        <dbReference type="Rhea" id="RHEA-COMP:9863"/>
        <dbReference type="Rhea" id="RHEA-COMP:11604"/>
        <dbReference type="ChEBI" id="CHEBI:15378"/>
        <dbReference type="ChEBI" id="CHEBI:29999"/>
        <dbReference type="ChEBI" id="CHEBI:30616"/>
        <dbReference type="ChEBI" id="CHEBI:83421"/>
        <dbReference type="ChEBI" id="CHEBI:456216"/>
        <dbReference type="EC" id="2.7.11.1"/>
    </reaction>
</comment>
<sequence length="493" mass="54857">MAQNIPWRCINVRVWKDENSVVALLQHLQEAYQLVVSFGLDGEDGNGREASLNRLLAAHVDALESLPGADLTGRAFPVSVSLSSKISTAVAEYWQKSSTFPKGVFPDTVLYFSGKSGNIRGLLKREPESYDSYISHFQTIREIINDDGILGHEGRGNLAVKCTDVVLQDPLDSLRGACHKSAVPCLQKTDVVFKGVTFADYLAFPDDVFRCRMDSLHREISLLCNTIPRHPNIMPPPLRLVIHASPEGLGSGKVVGVLYEWYKNGSVAALIERSLENGSRIPPSWKAKWCFQLADALYHVHHKGRSWHQDLKPPNILLDDQCNVVIIDWEQGIGGANTFISAPEVDGSFDLEVKSSGSSATDSLPELVYIPYQGPPRINNIIGIPQWDVFPQWHELSPRAVEAADVFSLGSTMFLLLEEIGLERQPGLGDYSRTRRLWTDKSADIPQKWKDNVTACTRQDANDRLTLTEVRAFWGNEWRRQSMAVSNRAGGPA</sequence>
<feature type="domain" description="Protein kinase" evidence="9">
    <location>
        <begin position="105"/>
        <end position="479"/>
    </location>
</feature>
<gene>
    <name evidence="10" type="ORF">QBC33DRAFT_313535</name>
</gene>
<dbReference type="PANTHER" id="PTHR43671:SF98">
    <property type="entry name" value="SERINE_THREONINE-PROTEIN KINASE NEK11"/>
    <property type="match status" value="1"/>
</dbReference>
<evidence type="ECO:0000259" key="9">
    <source>
        <dbReference type="PROSITE" id="PS50011"/>
    </source>
</evidence>
<dbReference type="PROSITE" id="PS50011">
    <property type="entry name" value="PROTEIN_KINASE_DOM"/>
    <property type="match status" value="1"/>
</dbReference>
<evidence type="ECO:0000256" key="3">
    <source>
        <dbReference type="ARBA" id="ARBA00022679"/>
    </source>
</evidence>
<dbReference type="AlphaFoldDB" id="A0AAJ0C4U8"/>
<dbReference type="GO" id="GO:0005524">
    <property type="term" value="F:ATP binding"/>
    <property type="evidence" value="ECO:0007669"/>
    <property type="project" value="UniProtKB-KW"/>
</dbReference>
<dbReference type="SMART" id="SM00220">
    <property type="entry name" value="S_TKc"/>
    <property type="match status" value="1"/>
</dbReference>
<keyword evidence="5 10" id="KW-0418">Kinase</keyword>
<keyword evidence="11" id="KW-1185">Reference proteome</keyword>
<dbReference type="Gene3D" id="1.10.510.10">
    <property type="entry name" value="Transferase(Phosphotransferase) domain 1"/>
    <property type="match status" value="1"/>
</dbReference>
<dbReference type="EMBL" id="MU839001">
    <property type="protein sequence ID" value="KAK1770184.1"/>
    <property type="molecule type" value="Genomic_DNA"/>
</dbReference>
<dbReference type="SUPFAM" id="SSF56112">
    <property type="entry name" value="Protein kinase-like (PK-like)"/>
    <property type="match status" value="1"/>
</dbReference>
<evidence type="ECO:0000256" key="4">
    <source>
        <dbReference type="ARBA" id="ARBA00022741"/>
    </source>
</evidence>